<protein>
    <submittedName>
        <fullName evidence="1">Uncharacterized protein</fullName>
    </submittedName>
</protein>
<reference evidence="1" key="1">
    <citation type="thesis" date="2020" institute="ProQuest LLC" country="789 East Eisenhower Parkway, Ann Arbor, MI, USA">
        <title>Comparative Genomics and Chromosome Evolution.</title>
        <authorList>
            <person name="Mudd A.B."/>
        </authorList>
    </citation>
    <scope>NUCLEOTIDE SEQUENCE</scope>
    <source>
        <strain evidence="1">HN-11 Male</strain>
        <tissue evidence="1">Kidney and liver</tissue>
    </source>
</reference>
<organism evidence="1 2">
    <name type="scientific">Eleutherodactylus coqui</name>
    <name type="common">Puerto Rican coqui</name>
    <dbReference type="NCBI Taxonomy" id="57060"/>
    <lineage>
        <taxon>Eukaryota</taxon>
        <taxon>Metazoa</taxon>
        <taxon>Chordata</taxon>
        <taxon>Craniata</taxon>
        <taxon>Vertebrata</taxon>
        <taxon>Euteleostomi</taxon>
        <taxon>Amphibia</taxon>
        <taxon>Batrachia</taxon>
        <taxon>Anura</taxon>
        <taxon>Neobatrachia</taxon>
        <taxon>Hyloidea</taxon>
        <taxon>Eleutherodactylidae</taxon>
        <taxon>Eleutherodactylinae</taxon>
        <taxon>Eleutherodactylus</taxon>
        <taxon>Eleutherodactylus</taxon>
    </lineage>
</organism>
<evidence type="ECO:0000313" key="1">
    <source>
        <dbReference type="EMBL" id="KAG9465718.1"/>
    </source>
</evidence>
<dbReference type="EMBL" id="WNTK01002763">
    <property type="protein sequence ID" value="KAG9465718.1"/>
    <property type="molecule type" value="Genomic_DNA"/>
</dbReference>
<sequence length="96" mass="10332">MSPDGGGSHDFFLIESDFLCSGVMLGVVVQSPRLVNSFPSVLSHGPLTDSRCALVGPLISLAPDHLCLGRRGADWSHDLSDSLWRRATRNDGKNLV</sequence>
<dbReference type="AlphaFoldDB" id="A0A8J6BQM2"/>
<gene>
    <name evidence="1" type="ORF">GDO78_017853</name>
</gene>
<keyword evidence="2" id="KW-1185">Reference proteome</keyword>
<accession>A0A8J6BQM2</accession>
<evidence type="ECO:0000313" key="2">
    <source>
        <dbReference type="Proteomes" id="UP000770717"/>
    </source>
</evidence>
<comment type="caution">
    <text evidence="1">The sequence shown here is derived from an EMBL/GenBank/DDBJ whole genome shotgun (WGS) entry which is preliminary data.</text>
</comment>
<dbReference type="Proteomes" id="UP000770717">
    <property type="component" value="Unassembled WGS sequence"/>
</dbReference>
<name>A0A8J6BQM2_ELECQ</name>
<proteinExistence type="predicted"/>